<accession>A0A5N6HGI6</accession>
<evidence type="ECO:0000313" key="1">
    <source>
        <dbReference type="EMBL" id="KAB8252829.1"/>
    </source>
</evidence>
<gene>
    <name evidence="1" type="ORF">BDV35DRAFT_334918</name>
</gene>
<protein>
    <submittedName>
        <fullName evidence="1">Uncharacterized protein</fullName>
    </submittedName>
</protein>
<proteinExistence type="predicted"/>
<reference evidence="1" key="1">
    <citation type="submission" date="2019-04" db="EMBL/GenBank/DDBJ databases">
        <title>Friends and foes A comparative genomics study of 23 Aspergillus species from section Flavi.</title>
        <authorList>
            <consortium name="DOE Joint Genome Institute"/>
            <person name="Kjaerbolling I."/>
            <person name="Vesth T."/>
            <person name="Frisvad J.C."/>
            <person name="Nybo J.L."/>
            <person name="Theobald S."/>
            <person name="Kildgaard S."/>
            <person name="Isbrandt T."/>
            <person name="Kuo A."/>
            <person name="Sato A."/>
            <person name="Lyhne E.K."/>
            <person name="Kogle M.E."/>
            <person name="Wiebenga A."/>
            <person name="Kun R.S."/>
            <person name="Lubbers R.J."/>
            <person name="Makela M.R."/>
            <person name="Barry K."/>
            <person name="Chovatia M."/>
            <person name="Clum A."/>
            <person name="Daum C."/>
            <person name="Haridas S."/>
            <person name="He G."/>
            <person name="LaButti K."/>
            <person name="Lipzen A."/>
            <person name="Mondo S."/>
            <person name="Riley R."/>
            <person name="Salamov A."/>
            <person name="Simmons B.A."/>
            <person name="Magnuson J.K."/>
            <person name="Henrissat B."/>
            <person name="Mortensen U.H."/>
            <person name="Larsen T.O."/>
            <person name="Devries R.P."/>
            <person name="Grigoriev I.V."/>
            <person name="Machida M."/>
            <person name="Baker S.E."/>
            <person name="Andersen M.R."/>
        </authorList>
    </citation>
    <scope>NUCLEOTIDE SEQUENCE [LARGE SCALE GENOMIC DNA]</scope>
    <source>
        <strain evidence="1">CBS 121.62</strain>
    </source>
</reference>
<dbReference type="PROSITE" id="PS51257">
    <property type="entry name" value="PROKAR_LIPOPROTEIN"/>
    <property type="match status" value="1"/>
</dbReference>
<dbReference type="Proteomes" id="UP000325434">
    <property type="component" value="Unassembled WGS sequence"/>
</dbReference>
<name>A0A5N6HGI6_ASPFL</name>
<dbReference type="AlphaFoldDB" id="A0A5N6HGI6"/>
<sequence length="64" mass="7112">MMRGLQAEVHSVSTVAVNIASSCTSWWHHRWSICPEGTIVSTSPFAGSMSPSKFSNPWDFNLEQ</sequence>
<dbReference type="EMBL" id="ML734553">
    <property type="protein sequence ID" value="KAB8252829.1"/>
    <property type="molecule type" value="Genomic_DNA"/>
</dbReference>
<organism evidence="1">
    <name type="scientific">Aspergillus flavus</name>
    <dbReference type="NCBI Taxonomy" id="5059"/>
    <lineage>
        <taxon>Eukaryota</taxon>
        <taxon>Fungi</taxon>
        <taxon>Dikarya</taxon>
        <taxon>Ascomycota</taxon>
        <taxon>Pezizomycotina</taxon>
        <taxon>Eurotiomycetes</taxon>
        <taxon>Eurotiomycetidae</taxon>
        <taxon>Eurotiales</taxon>
        <taxon>Aspergillaceae</taxon>
        <taxon>Aspergillus</taxon>
        <taxon>Aspergillus subgen. Circumdati</taxon>
    </lineage>
</organism>